<evidence type="ECO:0000256" key="5">
    <source>
        <dbReference type="ARBA" id="ARBA00022777"/>
    </source>
</evidence>
<evidence type="ECO:0000256" key="3">
    <source>
        <dbReference type="ARBA" id="ARBA00022679"/>
    </source>
</evidence>
<keyword evidence="5" id="KW-0418">Kinase</keyword>
<dbReference type="InterPro" id="IPR011009">
    <property type="entry name" value="Kinase-like_dom_sf"/>
</dbReference>
<dbReference type="CDD" id="cd14014">
    <property type="entry name" value="STKc_PknB_like"/>
    <property type="match status" value="1"/>
</dbReference>
<dbReference type="Proteomes" id="UP001500683">
    <property type="component" value="Unassembled WGS sequence"/>
</dbReference>
<evidence type="ECO:0000256" key="4">
    <source>
        <dbReference type="ARBA" id="ARBA00022741"/>
    </source>
</evidence>
<dbReference type="PROSITE" id="PS50011">
    <property type="entry name" value="PROTEIN_KINASE_DOM"/>
    <property type="match status" value="1"/>
</dbReference>
<keyword evidence="4 7" id="KW-0547">Nucleotide-binding</keyword>
<dbReference type="PANTHER" id="PTHR43289:SF6">
    <property type="entry name" value="SERINE_THREONINE-PROTEIN KINASE NEKL-3"/>
    <property type="match status" value="1"/>
</dbReference>
<dbReference type="InterPro" id="IPR000719">
    <property type="entry name" value="Prot_kinase_dom"/>
</dbReference>
<evidence type="ECO:0000256" key="2">
    <source>
        <dbReference type="ARBA" id="ARBA00022527"/>
    </source>
</evidence>
<dbReference type="RefSeq" id="WP_344958959.1">
    <property type="nucleotide sequence ID" value="NZ_BAAAZG010000081.1"/>
</dbReference>
<keyword evidence="3" id="KW-0808">Transferase</keyword>
<proteinExistence type="predicted"/>
<dbReference type="Gene3D" id="1.10.510.10">
    <property type="entry name" value="Transferase(Phosphotransferase) domain 1"/>
    <property type="match status" value="1"/>
</dbReference>
<evidence type="ECO:0000256" key="6">
    <source>
        <dbReference type="ARBA" id="ARBA00022840"/>
    </source>
</evidence>
<organism evidence="9 10">
    <name type="scientific">Actinomadura miaoliensis</name>
    <dbReference type="NCBI Taxonomy" id="430685"/>
    <lineage>
        <taxon>Bacteria</taxon>
        <taxon>Bacillati</taxon>
        <taxon>Actinomycetota</taxon>
        <taxon>Actinomycetes</taxon>
        <taxon>Streptosporangiales</taxon>
        <taxon>Thermomonosporaceae</taxon>
        <taxon>Actinomadura</taxon>
    </lineage>
</organism>
<keyword evidence="10" id="KW-1185">Reference proteome</keyword>
<dbReference type="SUPFAM" id="SSF56112">
    <property type="entry name" value="Protein kinase-like (PK-like)"/>
    <property type="match status" value="1"/>
</dbReference>
<accession>A0ABP7X557</accession>
<name>A0ABP7X557_9ACTN</name>
<feature type="binding site" evidence="7">
    <location>
        <position position="42"/>
    </location>
    <ligand>
        <name>ATP</name>
        <dbReference type="ChEBI" id="CHEBI:30616"/>
    </ligand>
</feature>
<protein>
    <recommendedName>
        <fullName evidence="1">non-specific serine/threonine protein kinase</fullName>
        <ecNumber evidence="1">2.7.11.1</ecNumber>
    </recommendedName>
</protein>
<dbReference type="PROSITE" id="PS00108">
    <property type="entry name" value="PROTEIN_KINASE_ST"/>
    <property type="match status" value="1"/>
</dbReference>
<dbReference type="EC" id="2.7.11.1" evidence="1"/>
<sequence length="502" mass="54681">MGGDRWIPLAQRYHLLSVVGRGGMGTVWRAYDEMLDRDVAVKEVRLPEGLTLGERRVMCRRLIDEARATAALRHPGVVVVHDVVIEDGRPWIIMEYLRARSLHHVIAEDGPLSPRRAADIGYAVLSVLRAAHDAGILHCDVKPSNVLLCDDGRVLLADFGLAVYLHGGRDADTLVSGIQGSPAYLSPERVRGDRGSEASDMWSLGATLYAAVEGDSPFLRCHALASMVAVLLGEYEPPRRAGPLAPVIEGLLRQNPEERLSPAETAWMLRCARSPDGNAVTLRVGRNLWAALRGALPARSAAAIFGTRPRVGLVTACAVTMVTMGAMAARWHTVEKTDAAVMAGHDTAALPAAPAAPFQGSASAATLPRTVRYHESDGYSLAVPKDWTRQRNGAVVQWIDPLAQRGLSIMPVSGEPLSGLRAAERLALATDEFPGYRRIRLEAAPDVVRRAAEWEFTWGETAAMHVLRTRTAGFEFSFFAPGSRWTPSQRLYGDILRTFQTE</sequence>
<evidence type="ECO:0000256" key="7">
    <source>
        <dbReference type="PROSITE-ProRule" id="PRU10141"/>
    </source>
</evidence>
<evidence type="ECO:0000259" key="8">
    <source>
        <dbReference type="PROSITE" id="PS50011"/>
    </source>
</evidence>
<evidence type="ECO:0000256" key="1">
    <source>
        <dbReference type="ARBA" id="ARBA00012513"/>
    </source>
</evidence>
<gene>
    <name evidence="9" type="ORF">GCM10022214_84680</name>
</gene>
<dbReference type="PROSITE" id="PS00107">
    <property type="entry name" value="PROTEIN_KINASE_ATP"/>
    <property type="match status" value="1"/>
</dbReference>
<reference evidence="10" key="1">
    <citation type="journal article" date="2019" name="Int. J. Syst. Evol. Microbiol.">
        <title>The Global Catalogue of Microorganisms (GCM) 10K type strain sequencing project: providing services to taxonomists for standard genome sequencing and annotation.</title>
        <authorList>
            <consortium name="The Broad Institute Genomics Platform"/>
            <consortium name="The Broad Institute Genome Sequencing Center for Infectious Disease"/>
            <person name="Wu L."/>
            <person name="Ma J."/>
        </authorList>
    </citation>
    <scope>NUCLEOTIDE SEQUENCE [LARGE SCALE GENOMIC DNA]</scope>
    <source>
        <strain evidence="10">JCM 16702</strain>
    </source>
</reference>
<comment type="caution">
    <text evidence="9">The sequence shown here is derived from an EMBL/GenBank/DDBJ whole genome shotgun (WGS) entry which is preliminary data.</text>
</comment>
<dbReference type="Gene3D" id="3.30.200.20">
    <property type="entry name" value="Phosphorylase Kinase, domain 1"/>
    <property type="match status" value="1"/>
</dbReference>
<keyword evidence="2" id="KW-0723">Serine/threonine-protein kinase</keyword>
<dbReference type="InterPro" id="IPR008271">
    <property type="entry name" value="Ser/Thr_kinase_AS"/>
</dbReference>
<feature type="domain" description="Protein kinase" evidence="8">
    <location>
        <begin position="13"/>
        <end position="269"/>
    </location>
</feature>
<dbReference type="Pfam" id="PF00069">
    <property type="entry name" value="Pkinase"/>
    <property type="match status" value="1"/>
</dbReference>
<evidence type="ECO:0000313" key="9">
    <source>
        <dbReference type="EMBL" id="GAA4104957.1"/>
    </source>
</evidence>
<dbReference type="SMART" id="SM00220">
    <property type="entry name" value="S_TKc"/>
    <property type="match status" value="1"/>
</dbReference>
<dbReference type="EMBL" id="BAAAZG010000081">
    <property type="protein sequence ID" value="GAA4104957.1"/>
    <property type="molecule type" value="Genomic_DNA"/>
</dbReference>
<dbReference type="PANTHER" id="PTHR43289">
    <property type="entry name" value="MITOGEN-ACTIVATED PROTEIN KINASE KINASE KINASE 20-RELATED"/>
    <property type="match status" value="1"/>
</dbReference>
<evidence type="ECO:0000313" key="10">
    <source>
        <dbReference type="Proteomes" id="UP001500683"/>
    </source>
</evidence>
<dbReference type="InterPro" id="IPR017441">
    <property type="entry name" value="Protein_kinase_ATP_BS"/>
</dbReference>
<keyword evidence="6 7" id="KW-0067">ATP-binding</keyword>